<accession>A0A6A3ARI8</accession>
<dbReference type="GO" id="GO:0015020">
    <property type="term" value="F:glucuronosyltransferase activity"/>
    <property type="evidence" value="ECO:0007669"/>
    <property type="project" value="InterPro"/>
</dbReference>
<dbReference type="InterPro" id="IPR003406">
    <property type="entry name" value="Glyco_trans_14"/>
</dbReference>
<keyword evidence="6" id="KW-1133">Transmembrane helix</keyword>
<organism evidence="7 8">
    <name type="scientific">Hibiscus syriacus</name>
    <name type="common">Rose of Sharon</name>
    <dbReference type="NCBI Taxonomy" id="106335"/>
    <lineage>
        <taxon>Eukaryota</taxon>
        <taxon>Viridiplantae</taxon>
        <taxon>Streptophyta</taxon>
        <taxon>Embryophyta</taxon>
        <taxon>Tracheophyta</taxon>
        <taxon>Spermatophyta</taxon>
        <taxon>Magnoliopsida</taxon>
        <taxon>eudicotyledons</taxon>
        <taxon>Gunneridae</taxon>
        <taxon>Pentapetalae</taxon>
        <taxon>rosids</taxon>
        <taxon>malvids</taxon>
        <taxon>Malvales</taxon>
        <taxon>Malvaceae</taxon>
        <taxon>Malvoideae</taxon>
        <taxon>Hibiscus</taxon>
    </lineage>
</organism>
<dbReference type="Pfam" id="PF02485">
    <property type="entry name" value="Branch"/>
    <property type="match status" value="1"/>
</dbReference>
<evidence type="ECO:0000256" key="4">
    <source>
        <dbReference type="ARBA" id="ARBA00023136"/>
    </source>
</evidence>
<dbReference type="InterPro" id="IPR044610">
    <property type="entry name" value="GLCAT14A/B/C"/>
</dbReference>
<evidence type="ECO:0000256" key="6">
    <source>
        <dbReference type="SAM" id="Phobius"/>
    </source>
</evidence>
<evidence type="ECO:0000313" key="7">
    <source>
        <dbReference type="EMBL" id="KAE8706528.1"/>
    </source>
</evidence>
<evidence type="ECO:0000256" key="1">
    <source>
        <dbReference type="ARBA" id="ARBA00004606"/>
    </source>
</evidence>
<evidence type="ECO:0000256" key="2">
    <source>
        <dbReference type="ARBA" id="ARBA00022676"/>
    </source>
</evidence>
<keyword evidence="2" id="KW-0328">Glycosyltransferase</keyword>
<keyword evidence="3" id="KW-0808">Transferase</keyword>
<comment type="subcellular location">
    <subcellularLocation>
        <location evidence="1">Membrane</location>
        <topology evidence="1">Single-pass type II membrane protein</topology>
    </subcellularLocation>
</comment>
<feature type="transmembrane region" description="Helical" evidence="6">
    <location>
        <begin position="12"/>
        <end position="35"/>
    </location>
</feature>
<protein>
    <submittedName>
        <fullName evidence="7">Core-2/I-branching beta-1,6-N-acetylglucosaminyltransferase family protein isoform 2</fullName>
    </submittedName>
</protein>
<evidence type="ECO:0000313" key="8">
    <source>
        <dbReference type="Proteomes" id="UP000436088"/>
    </source>
</evidence>
<sequence length="380" mass="42945">MVSMLNMEKKWVFPLVISSLICTILVVTCFDMGLVSSVRKINSFFSNFPAYISMNQRKPGYAELMIDVGPFPPSPGPALPRFAYLVSGSKGDLEKLWRTLHALYHPRNQYVVHLDLEAPTEERLTLASRINNHTVFSKAGNVYMITKANMVTYRGPTMVANTLHACAIHLKRSKDWDWFINLSASDYPLVTQDDLIYAFSDLDRNLNFIEHTSQLGWKADERAMPLIMDPGLYMSTKSDIFWTSQNRKLPTAFKLFTGSAWTVMSHSFVEFCIWGWDNLPRTLLITPHILTLNDSDMMVRSNAAFARKFNQDDAVLDKIDKDLLGREKGSFTPGGWCSGEPKCSEVGDMNKIKPGPGAQRLHQLIATSSSKAILDRDQCK</sequence>
<comment type="caution">
    <text evidence="7">The sequence shown here is derived from an EMBL/GenBank/DDBJ whole genome shotgun (WGS) entry which is preliminary data.</text>
</comment>
<keyword evidence="5" id="KW-0325">Glycoprotein</keyword>
<dbReference type="Proteomes" id="UP000436088">
    <property type="component" value="Unassembled WGS sequence"/>
</dbReference>
<keyword evidence="6" id="KW-0812">Transmembrane</keyword>
<name>A0A6A3ARI8_HIBSY</name>
<reference evidence="7" key="1">
    <citation type="submission" date="2019-09" db="EMBL/GenBank/DDBJ databases">
        <title>Draft genome information of white flower Hibiscus syriacus.</title>
        <authorList>
            <person name="Kim Y.-M."/>
        </authorList>
    </citation>
    <scope>NUCLEOTIDE SEQUENCE [LARGE SCALE GENOMIC DNA]</scope>
    <source>
        <strain evidence="7">YM2019G1</strain>
    </source>
</reference>
<evidence type="ECO:0000256" key="3">
    <source>
        <dbReference type="ARBA" id="ARBA00022679"/>
    </source>
</evidence>
<gene>
    <name evidence="7" type="ORF">F3Y22_tig00110392pilonHSYRG00142</name>
</gene>
<dbReference type="GO" id="GO:0016020">
    <property type="term" value="C:membrane"/>
    <property type="evidence" value="ECO:0007669"/>
    <property type="project" value="UniProtKB-SubCell"/>
</dbReference>
<evidence type="ECO:0000256" key="5">
    <source>
        <dbReference type="ARBA" id="ARBA00023180"/>
    </source>
</evidence>
<proteinExistence type="predicted"/>
<dbReference type="EMBL" id="VEPZ02000969">
    <property type="protein sequence ID" value="KAE8706528.1"/>
    <property type="molecule type" value="Genomic_DNA"/>
</dbReference>
<keyword evidence="8" id="KW-1185">Reference proteome</keyword>
<dbReference type="AlphaFoldDB" id="A0A6A3ARI8"/>
<dbReference type="PANTHER" id="PTHR45719">
    <property type="entry name" value="GLYCOSYLTRANSFERASE"/>
    <property type="match status" value="1"/>
</dbReference>
<keyword evidence="4 6" id="KW-0472">Membrane</keyword>
<dbReference type="PANTHER" id="PTHR45719:SF7">
    <property type="entry name" value="OS01G0201100 PROTEIN"/>
    <property type="match status" value="1"/>
</dbReference>